<evidence type="ECO:0000256" key="2">
    <source>
        <dbReference type="SAM" id="MobiDB-lite"/>
    </source>
</evidence>
<comment type="catalytic activity">
    <reaction evidence="1">
        <text>Thiol-dependent hydrolysis of ester, thioester, amide, peptide and isopeptide bonds formed by the C-terminal Gly of ubiquitin (a 76-residue protein attached to proteins as an intracellular targeting signal).</text>
        <dbReference type="EC" id="3.4.19.12"/>
    </reaction>
</comment>
<feature type="domain" description="USP" evidence="3">
    <location>
        <begin position="201"/>
        <end position="582"/>
    </location>
</feature>
<gene>
    <name evidence="4" type="ORF">BSAL_71060</name>
</gene>
<dbReference type="InterPro" id="IPR028889">
    <property type="entry name" value="USP"/>
</dbReference>
<feature type="compositionally biased region" description="Low complexity" evidence="2">
    <location>
        <begin position="24"/>
        <end position="37"/>
    </location>
</feature>
<evidence type="ECO:0000259" key="3">
    <source>
        <dbReference type="PROSITE" id="PS50235"/>
    </source>
</evidence>
<keyword evidence="1" id="KW-0788">Thiol protease</keyword>
<feature type="compositionally biased region" description="Low complexity" evidence="2">
    <location>
        <begin position="100"/>
        <end position="121"/>
    </location>
</feature>
<dbReference type="Pfam" id="PF00443">
    <property type="entry name" value="UCH"/>
    <property type="match status" value="1"/>
</dbReference>
<dbReference type="Gene3D" id="3.90.70.10">
    <property type="entry name" value="Cysteine proteinases"/>
    <property type="match status" value="1"/>
</dbReference>
<dbReference type="PROSITE" id="PS00973">
    <property type="entry name" value="USP_2"/>
    <property type="match status" value="1"/>
</dbReference>
<keyword evidence="1" id="KW-0833">Ubl conjugation pathway</keyword>
<dbReference type="InterPro" id="IPR038765">
    <property type="entry name" value="Papain-like_cys_pep_sf"/>
</dbReference>
<dbReference type="OrthoDB" id="292964at2759"/>
<dbReference type="SUPFAM" id="SSF54001">
    <property type="entry name" value="Cysteine proteinases"/>
    <property type="match status" value="1"/>
</dbReference>
<feature type="compositionally biased region" description="Low complexity" evidence="2">
    <location>
        <begin position="73"/>
        <end position="92"/>
    </location>
</feature>
<sequence length="589" mass="63609">MPAAMANARTSHLSYHTPSRTHVSSGSFGTSSNTNASHSRHSLSHVTYESAAQHNSNTTQSSYNSRSFAGAATNTTNNNNTSPSSSSYNSTPLQQRSRFAPPAVGSSSSRAAGVSPSGAMDADIDTDAITNSTLMDSKDSSSSRVKASSRLRGAIRDNSVPTPPYSHLRQPSLFQNTSGSGGSGQDSSTAASGGGVGDELLGFTNIGNTCFMNSTLQCLLRTQRLKRFLLASDLDRVAPRPCPLATTLQEICRRMYSSSGAASSSSYSSSVSSTRSIAPSNFKNCLASYRRAFAGFEQHDAHEFLRFTLDGVHDECNAITKSPPYVELKDIDKESVRDTAARWLDNHAKRNVSVVQDAFCGQFATETTCEECRHRSVSCETFLDLSVPVPRSGFGASNAAGRDSDFSVTRAISNGMSGSNTITIQHALEEFFAPAELAGSDAYHCPKCKKPTRAKRVGHIFQAPEVLVIHLKRFRHSRFLATKINDLVRFPVEDDLNIASFMHPHVRSEQSGGTNYQLQGVVHHMGSVHSGHYIAHCRCYPKQGGPSRWFEFNDSTVTQVSSSNVESALVLPSAYILIFERTGPVGSKL</sequence>
<evidence type="ECO:0000256" key="1">
    <source>
        <dbReference type="RuleBase" id="RU366025"/>
    </source>
</evidence>
<dbReference type="CDD" id="cd02674">
    <property type="entry name" value="Peptidase_C19R"/>
    <property type="match status" value="1"/>
</dbReference>
<comment type="similarity">
    <text evidence="1">Belongs to the peptidase C19 family.</text>
</comment>
<dbReference type="InterPro" id="IPR018200">
    <property type="entry name" value="USP_CS"/>
</dbReference>
<proteinExistence type="inferred from homology"/>
<dbReference type="OMA" id="HDECNAI"/>
<dbReference type="GO" id="GO:0004843">
    <property type="term" value="F:cysteine-type deubiquitinase activity"/>
    <property type="evidence" value="ECO:0007669"/>
    <property type="project" value="UniProtKB-UniRule"/>
</dbReference>
<evidence type="ECO:0000313" key="4">
    <source>
        <dbReference type="EMBL" id="CUG05637.1"/>
    </source>
</evidence>
<dbReference type="EMBL" id="CYKH01000542">
    <property type="protein sequence ID" value="CUG05637.1"/>
    <property type="molecule type" value="Genomic_DNA"/>
</dbReference>
<feature type="region of interest" description="Disordered" evidence="2">
    <location>
        <begin position="1"/>
        <end position="193"/>
    </location>
</feature>
<dbReference type="GO" id="GO:0006508">
    <property type="term" value="P:proteolysis"/>
    <property type="evidence" value="ECO:0007669"/>
    <property type="project" value="UniProtKB-KW"/>
</dbReference>
<dbReference type="EC" id="3.4.19.12" evidence="1"/>
<dbReference type="AlphaFoldDB" id="A0A0S4IVV7"/>
<dbReference type="Proteomes" id="UP000051952">
    <property type="component" value="Unassembled WGS sequence"/>
</dbReference>
<name>A0A0S4IVV7_BODSA</name>
<accession>A0A0S4IVV7</accession>
<dbReference type="PANTHER" id="PTHR21646">
    <property type="entry name" value="UBIQUITIN CARBOXYL-TERMINAL HYDROLASE"/>
    <property type="match status" value="1"/>
</dbReference>
<keyword evidence="1" id="KW-0378">Hydrolase</keyword>
<dbReference type="InterPro" id="IPR001394">
    <property type="entry name" value="Peptidase_C19_UCH"/>
</dbReference>
<feature type="compositionally biased region" description="Polar residues" evidence="2">
    <location>
        <begin position="44"/>
        <end position="67"/>
    </location>
</feature>
<organism evidence="4 5">
    <name type="scientific">Bodo saltans</name>
    <name type="common">Flagellated protozoan</name>
    <dbReference type="NCBI Taxonomy" id="75058"/>
    <lineage>
        <taxon>Eukaryota</taxon>
        <taxon>Discoba</taxon>
        <taxon>Euglenozoa</taxon>
        <taxon>Kinetoplastea</taxon>
        <taxon>Metakinetoplastina</taxon>
        <taxon>Eubodonida</taxon>
        <taxon>Bodonidae</taxon>
        <taxon>Bodo</taxon>
    </lineage>
</organism>
<keyword evidence="1" id="KW-0645">Protease</keyword>
<dbReference type="GO" id="GO:0016579">
    <property type="term" value="P:protein deubiquitination"/>
    <property type="evidence" value="ECO:0007669"/>
    <property type="project" value="InterPro"/>
</dbReference>
<reference evidence="5" key="1">
    <citation type="submission" date="2015-09" db="EMBL/GenBank/DDBJ databases">
        <authorList>
            <consortium name="Pathogen Informatics"/>
        </authorList>
    </citation>
    <scope>NUCLEOTIDE SEQUENCE [LARGE SCALE GENOMIC DNA]</scope>
    <source>
        <strain evidence="5">Lake Konstanz</strain>
    </source>
</reference>
<dbReference type="PROSITE" id="PS00972">
    <property type="entry name" value="USP_1"/>
    <property type="match status" value="1"/>
</dbReference>
<dbReference type="VEuPathDB" id="TriTrypDB:BSAL_71060"/>
<keyword evidence="5" id="KW-1185">Reference proteome</keyword>
<dbReference type="PANTHER" id="PTHR21646:SF23">
    <property type="entry name" value="UBIQUITIN CARBOXYL-TERMINAL HYDROLASE USP2"/>
    <property type="match status" value="1"/>
</dbReference>
<dbReference type="InterPro" id="IPR050185">
    <property type="entry name" value="Ub_carboxyl-term_hydrolase"/>
</dbReference>
<evidence type="ECO:0000313" key="5">
    <source>
        <dbReference type="Proteomes" id="UP000051952"/>
    </source>
</evidence>
<protein>
    <recommendedName>
        <fullName evidence="1">Ubiquitin carboxyl-terminal hydrolase</fullName>
        <ecNumber evidence="1">3.4.19.12</ecNumber>
    </recommendedName>
</protein>
<dbReference type="PROSITE" id="PS50235">
    <property type="entry name" value="USP_3"/>
    <property type="match status" value="1"/>
</dbReference>
<feature type="compositionally biased region" description="Polar residues" evidence="2">
    <location>
        <begin position="8"/>
        <end position="23"/>
    </location>
</feature>